<dbReference type="Gene3D" id="3.30.230.10">
    <property type="match status" value="1"/>
</dbReference>
<comment type="similarity">
    <text evidence="1">Belongs to the DNA mismatch repair MutL/HexB family.</text>
</comment>
<evidence type="ECO:0000259" key="4">
    <source>
        <dbReference type="SMART" id="SM00853"/>
    </source>
</evidence>
<evidence type="ECO:0000256" key="1">
    <source>
        <dbReference type="ARBA" id="ARBA00006082"/>
    </source>
</evidence>
<dbReference type="GeneID" id="31362174"/>
<dbReference type="OMA" id="MRPRRMP"/>
<evidence type="ECO:0000259" key="5">
    <source>
        <dbReference type="SMART" id="SM01340"/>
    </source>
</evidence>
<proteinExistence type="inferred from homology"/>
<reference evidence="6 7" key="1">
    <citation type="journal article" date="2011" name="Genome Res.">
        <title>Phylogeny-wide analysis of social amoeba genomes highlights ancient origins for complex intercellular communication.</title>
        <authorList>
            <person name="Heidel A.J."/>
            <person name="Lawal H.M."/>
            <person name="Felder M."/>
            <person name="Schilde C."/>
            <person name="Helps N.R."/>
            <person name="Tunggal B."/>
            <person name="Rivero F."/>
            <person name="John U."/>
            <person name="Schleicher M."/>
            <person name="Eichinger L."/>
            <person name="Platzer M."/>
            <person name="Noegel A.A."/>
            <person name="Schaap P."/>
            <person name="Gloeckner G."/>
        </authorList>
    </citation>
    <scope>NUCLEOTIDE SEQUENCE [LARGE SCALE GENOMIC DNA]</scope>
    <source>
        <strain evidence="7">ATCC 26659 / Pp 5 / PN500</strain>
    </source>
</reference>
<dbReference type="PANTHER" id="PTHR10073">
    <property type="entry name" value="DNA MISMATCH REPAIR PROTEIN MLH, PMS, MUTL"/>
    <property type="match status" value="1"/>
</dbReference>
<dbReference type="RefSeq" id="XP_020431993.1">
    <property type="nucleotide sequence ID" value="XM_020577545.1"/>
</dbReference>
<dbReference type="Proteomes" id="UP000001396">
    <property type="component" value="Unassembled WGS sequence"/>
</dbReference>
<dbReference type="SUPFAM" id="SSF55874">
    <property type="entry name" value="ATPase domain of HSP90 chaperone/DNA topoisomerase II/histidine kinase"/>
    <property type="match status" value="1"/>
</dbReference>
<dbReference type="FunFam" id="3.30.1370.100:FF:000001">
    <property type="entry name" value="Mismatch repair endonuclease pms1, putative"/>
    <property type="match status" value="1"/>
</dbReference>
<dbReference type="GO" id="GO:0030983">
    <property type="term" value="F:mismatched DNA binding"/>
    <property type="evidence" value="ECO:0007669"/>
    <property type="project" value="InterPro"/>
</dbReference>
<dbReference type="InterPro" id="IPR037198">
    <property type="entry name" value="MutL_C_sf"/>
</dbReference>
<dbReference type="GO" id="GO:0006298">
    <property type="term" value="P:mismatch repair"/>
    <property type="evidence" value="ECO:0007669"/>
    <property type="project" value="InterPro"/>
</dbReference>
<feature type="domain" description="MutL C-terminal dimerisation" evidence="4">
    <location>
        <begin position="696"/>
        <end position="843"/>
    </location>
</feature>
<dbReference type="Pfam" id="PF01119">
    <property type="entry name" value="DNA_mis_repair"/>
    <property type="match status" value="1"/>
</dbReference>
<dbReference type="SUPFAM" id="SSF118116">
    <property type="entry name" value="DNA mismatch repair protein MutL"/>
    <property type="match status" value="1"/>
</dbReference>
<feature type="region of interest" description="Disordered" evidence="3">
    <location>
        <begin position="426"/>
        <end position="551"/>
    </location>
</feature>
<dbReference type="GO" id="GO:0005524">
    <property type="term" value="F:ATP binding"/>
    <property type="evidence" value="ECO:0007669"/>
    <property type="project" value="InterPro"/>
</dbReference>
<evidence type="ECO:0000256" key="3">
    <source>
        <dbReference type="SAM" id="MobiDB-lite"/>
    </source>
</evidence>
<dbReference type="FunFam" id="3.30.565.10:FF:000014">
    <property type="entry name" value="Mismatch repair endonuclease pms1, putative"/>
    <property type="match status" value="1"/>
</dbReference>
<dbReference type="Gene3D" id="3.30.1370.100">
    <property type="entry name" value="MutL, C-terminal domain, regulatory subdomain"/>
    <property type="match status" value="1"/>
</dbReference>
<protein>
    <submittedName>
        <fullName evidence="6">MutL DNA mismatch repair protein</fullName>
    </submittedName>
</protein>
<evidence type="ECO:0000313" key="6">
    <source>
        <dbReference type="EMBL" id="EFA79872.1"/>
    </source>
</evidence>
<organism evidence="6 7">
    <name type="scientific">Heterostelium pallidum (strain ATCC 26659 / Pp 5 / PN500)</name>
    <name type="common">Cellular slime mold</name>
    <name type="synonym">Polysphondylium pallidum</name>
    <dbReference type="NCBI Taxonomy" id="670386"/>
    <lineage>
        <taxon>Eukaryota</taxon>
        <taxon>Amoebozoa</taxon>
        <taxon>Evosea</taxon>
        <taxon>Eumycetozoa</taxon>
        <taxon>Dictyostelia</taxon>
        <taxon>Acytosteliales</taxon>
        <taxon>Acytosteliaceae</taxon>
        <taxon>Heterostelium</taxon>
    </lineage>
</organism>
<evidence type="ECO:0000313" key="7">
    <source>
        <dbReference type="Proteomes" id="UP000001396"/>
    </source>
</evidence>
<feature type="domain" description="DNA mismatch repair protein S5" evidence="5">
    <location>
        <begin position="268"/>
        <end position="402"/>
    </location>
</feature>
<dbReference type="InParanoid" id="D3BFF8"/>
<evidence type="ECO:0000256" key="2">
    <source>
        <dbReference type="ARBA" id="ARBA00022763"/>
    </source>
</evidence>
<gene>
    <name evidence="6" type="primary">pms1</name>
    <name evidence="6" type="ORF">PPL_06692</name>
</gene>
<dbReference type="Pfam" id="PF13589">
    <property type="entry name" value="HATPase_c_3"/>
    <property type="match status" value="1"/>
</dbReference>
<feature type="compositionally biased region" description="Basic and acidic residues" evidence="3">
    <location>
        <begin position="471"/>
        <end position="490"/>
    </location>
</feature>
<dbReference type="InterPro" id="IPR014790">
    <property type="entry name" value="MutL_C"/>
</dbReference>
<sequence>MDEGDDTSSDRISVSQTSSISTASQILDAKQTEELVNDLDKDELTIIPHPVPPVKIAAIDKESVHLICSGQVIFDLSVATKELVENSLDAGATKIEVRLKEYGEESIEVIDNGSGVEPHNFAALTLKHHTSKIQEFNDLQSVTSFGFRGEALSSLCALADVTIVTRAASAPTATKLIYDQNGAIVSQTSVAREVGTTVTLTSPFRKMPVRHQELKRNLKREYSKIQLVLQTYAVISVGVRLVVYHQPSKGPRTPVLSTEGKPSLRDNVSAVFGGKTSAVLDSFAASDETFTVEGLISKVGANGGAGSSVNSASGNSASRNSGDRQFVYLNKRPIEMNTLTKVINGLYQTFCKKGSYPMIFLNVIADPTTYDVNVTPDKRKVFLQKELQLVNLVKDKLKSTWESAQSSFDISSSNMNELQTFSVIQKSSKTAPSSSSTTTTTTNILTTKPTTTLPTTSTTTTTTTSSTTNNLHDDDFSYKQPKEVEGKGYPDDDFINSNNKRALPPSNSNNNNIIKPITRTKPTSTSPTTANNNNSKQSAPGTTFVSNVRDSKDNPITKPVLIFPKTDDNNIIGNIVDDEGFKQKNVKTNDITLPLKFDNLVESYLIRNGVYDEQNTLYNNYCGVKQINFDNNNNNNNQNQNHNNGGGCNDKHCFKSTVSEFPPRKKKDDTTGYNDSNAQSELTRFFKKEYFKDMSIIGQFNKGFIITRLGMDLFIIDQHAADEKYNYESLQKSHVISSQPYIKPISFNLTVDDESIIIDHISIFKKNGFEFQIDEAAPPKYKVKLTAFPHSNKTEFGPDDVYELITLIKDQAMIGLENIRLSRVSAMFASRACRKSIMVGTSLTVPEMKKILDNLSTLDNPWCCPHGRPTMRHLLDLRVLSTFINTKSETLQKQKQHTTHQDVNNINIVCIILVNLSIFRQSLGLANNNNNNNNNNNSKHYNNNN</sequence>
<keyword evidence="7" id="KW-1185">Reference proteome</keyword>
<dbReference type="InterPro" id="IPR038973">
    <property type="entry name" value="MutL/Mlh/Pms-like"/>
</dbReference>
<dbReference type="SUPFAM" id="SSF54211">
    <property type="entry name" value="Ribosomal protein S5 domain 2-like"/>
    <property type="match status" value="1"/>
</dbReference>
<comment type="caution">
    <text evidence="6">The sequence shown here is derived from an EMBL/GenBank/DDBJ whole genome shotgun (WGS) entry which is preliminary data.</text>
</comment>
<dbReference type="PANTHER" id="PTHR10073:SF52">
    <property type="entry name" value="MISMATCH REPAIR ENDONUCLEASE PMS2"/>
    <property type="match status" value="1"/>
</dbReference>
<keyword evidence="2" id="KW-0227">DNA damage</keyword>
<dbReference type="CDD" id="cd16926">
    <property type="entry name" value="HATPase_MutL-MLH-PMS-like"/>
    <property type="match status" value="1"/>
</dbReference>
<dbReference type="SMART" id="SM01340">
    <property type="entry name" value="DNA_mis_repair"/>
    <property type="match status" value="1"/>
</dbReference>
<dbReference type="NCBIfam" id="TIGR00585">
    <property type="entry name" value="mutl"/>
    <property type="match status" value="1"/>
</dbReference>
<feature type="compositionally biased region" description="Low complexity" evidence="3">
    <location>
        <begin position="504"/>
        <end position="536"/>
    </location>
</feature>
<dbReference type="GO" id="GO:0032389">
    <property type="term" value="C:MutLalpha complex"/>
    <property type="evidence" value="ECO:0007669"/>
    <property type="project" value="TreeGrafter"/>
</dbReference>
<dbReference type="AlphaFoldDB" id="D3BFF8"/>
<dbReference type="InterPro" id="IPR036890">
    <property type="entry name" value="HATPase_C_sf"/>
</dbReference>
<dbReference type="InterPro" id="IPR002099">
    <property type="entry name" value="MutL/Mlh/PMS"/>
</dbReference>
<dbReference type="CDD" id="cd03484">
    <property type="entry name" value="MutL_Trans_hPMS_2_like"/>
    <property type="match status" value="1"/>
</dbReference>
<dbReference type="STRING" id="670386.D3BFF8"/>
<feature type="compositionally biased region" description="Low complexity" evidence="3">
    <location>
        <begin position="426"/>
        <end position="470"/>
    </location>
</feature>
<dbReference type="GO" id="GO:0016887">
    <property type="term" value="F:ATP hydrolysis activity"/>
    <property type="evidence" value="ECO:0007669"/>
    <property type="project" value="InterPro"/>
</dbReference>
<dbReference type="InterPro" id="IPR020568">
    <property type="entry name" value="Ribosomal_Su5_D2-typ_SF"/>
</dbReference>
<accession>D3BFF8</accession>
<dbReference type="SMART" id="SM00853">
    <property type="entry name" value="MutL_C"/>
    <property type="match status" value="1"/>
</dbReference>
<dbReference type="PROSITE" id="PS00058">
    <property type="entry name" value="DNA_MISMATCH_REPAIR_1"/>
    <property type="match status" value="1"/>
</dbReference>
<dbReference type="Gene3D" id="3.30.565.10">
    <property type="entry name" value="Histidine kinase-like ATPase, C-terminal domain"/>
    <property type="match status" value="1"/>
</dbReference>
<dbReference type="Pfam" id="PF08676">
    <property type="entry name" value="MutL_C"/>
    <property type="match status" value="1"/>
</dbReference>
<dbReference type="EMBL" id="ADBJ01000031">
    <property type="protein sequence ID" value="EFA79872.1"/>
    <property type="molecule type" value="Genomic_DNA"/>
</dbReference>
<dbReference type="FunCoup" id="D3BFF8">
    <property type="interactions" value="451"/>
</dbReference>
<dbReference type="InterPro" id="IPR042121">
    <property type="entry name" value="MutL_C_regsub"/>
</dbReference>
<dbReference type="GO" id="GO:0140664">
    <property type="term" value="F:ATP-dependent DNA damage sensor activity"/>
    <property type="evidence" value="ECO:0007669"/>
    <property type="project" value="InterPro"/>
</dbReference>
<name>D3BFF8_HETP5</name>
<dbReference type="InterPro" id="IPR014721">
    <property type="entry name" value="Ribsml_uS5_D2-typ_fold_subgr"/>
</dbReference>
<dbReference type="Gene3D" id="3.30.1540.20">
    <property type="entry name" value="MutL, C-terminal domain, dimerisation subdomain"/>
    <property type="match status" value="1"/>
</dbReference>
<dbReference type="InterPro" id="IPR014762">
    <property type="entry name" value="DNA_mismatch_repair_CS"/>
</dbReference>
<feature type="compositionally biased region" description="Polar residues" evidence="3">
    <location>
        <begin position="537"/>
        <end position="548"/>
    </location>
</feature>
<dbReference type="InterPro" id="IPR042120">
    <property type="entry name" value="MutL_C_dimsub"/>
</dbReference>
<dbReference type="InterPro" id="IPR013507">
    <property type="entry name" value="DNA_mismatch_S5_2-like"/>
</dbReference>